<dbReference type="SUPFAM" id="SSF102405">
    <property type="entry name" value="MCP/YpsA-like"/>
    <property type="match status" value="1"/>
</dbReference>
<organism evidence="1 2">
    <name type="scientific">Pacificibacter marinus</name>
    <dbReference type="NCBI Taxonomy" id="658057"/>
    <lineage>
        <taxon>Bacteria</taxon>
        <taxon>Pseudomonadati</taxon>
        <taxon>Pseudomonadota</taxon>
        <taxon>Alphaproteobacteria</taxon>
        <taxon>Rhodobacterales</taxon>
        <taxon>Roseobacteraceae</taxon>
        <taxon>Pacificibacter</taxon>
    </lineage>
</organism>
<evidence type="ECO:0000313" key="2">
    <source>
        <dbReference type="Proteomes" id="UP000193307"/>
    </source>
</evidence>
<accession>A0A1Y5RVY7</accession>
<keyword evidence="2" id="KW-1185">Reference proteome</keyword>
<name>A0A1Y5RVY7_9RHOB</name>
<dbReference type="InterPro" id="IPR041164">
    <property type="entry name" value="LDcluster4"/>
</dbReference>
<evidence type="ECO:0000313" key="1">
    <source>
        <dbReference type="EMBL" id="SLN26461.1"/>
    </source>
</evidence>
<dbReference type="InterPro" id="IPR052341">
    <property type="entry name" value="LOG_family_nucleotidases"/>
</dbReference>
<dbReference type="RefSeq" id="WP_085847888.1">
    <property type="nucleotide sequence ID" value="NZ_FNZV01000002.1"/>
</dbReference>
<proteinExistence type="predicted"/>
<dbReference type="GO" id="GO:0005829">
    <property type="term" value="C:cytosol"/>
    <property type="evidence" value="ECO:0007669"/>
    <property type="project" value="TreeGrafter"/>
</dbReference>
<dbReference type="PANTHER" id="PTHR43393:SF3">
    <property type="entry name" value="LYSINE DECARBOXYLASE-LIKE PROTEIN"/>
    <property type="match status" value="1"/>
</dbReference>
<sequence length="214" mass="21645">MEKTIRIHQGGEISVGTFSLDAKSWTRQPLKNAEQGASISAKDALIHLGKIADLRHLVVGIIGPRDASDAQIAAAERVGFVLGGLGLTLICGGRSGVMEAASKGCAQANGLMIGILPGSSPDDANEFVGIPLPTGLGEARNMIIAKSARVLIAVGGSYGTLSEVAYGLHFSKPVIGLAGAADVEGVCHASEAEEGIELALGALLASAPIVAVSE</sequence>
<dbReference type="AlphaFoldDB" id="A0A1Y5RVY7"/>
<protein>
    <submittedName>
        <fullName evidence="1">DNA recombination-mediator protein A</fullName>
    </submittedName>
</protein>
<dbReference type="PANTHER" id="PTHR43393">
    <property type="entry name" value="CYTOKININ RIBOSIDE 5'-MONOPHOSPHATE PHOSPHORIBOHYDROLASE"/>
    <property type="match status" value="1"/>
</dbReference>
<reference evidence="1 2" key="1">
    <citation type="submission" date="2017-03" db="EMBL/GenBank/DDBJ databases">
        <authorList>
            <person name="Afonso C.L."/>
            <person name="Miller P.J."/>
            <person name="Scott M.A."/>
            <person name="Spackman E."/>
            <person name="Goraichik I."/>
            <person name="Dimitrov K.M."/>
            <person name="Suarez D.L."/>
            <person name="Swayne D.E."/>
        </authorList>
    </citation>
    <scope>NUCLEOTIDE SEQUENCE [LARGE SCALE GENOMIC DNA]</scope>
    <source>
        <strain evidence="1 2">CECT 7971</strain>
    </source>
</reference>
<dbReference type="InterPro" id="IPR005268">
    <property type="entry name" value="CHP00725"/>
</dbReference>
<dbReference type="OrthoDB" id="9794039at2"/>
<dbReference type="Proteomes" id="UP000193307">
    <property type="component" value="Unassembled WGS sequence"/>
</dbReference>
<dbReference type="NCBIfam" id="TIGR00725">
    <property type="entry name" value="TIGR00725 family protein"/>
    <property type="match status" value="1"/>
</dbReference>
<dbReference type="Pfam" id="PF18306">
    <property type="entry name" value="LDcluster4"/>
    <property type="match status" value="1"/>
</dbReference>
<dbReference type="STRING" id="658057.SAMN04488032_10278"/>
<dbReference type="EMBL" id="FWFW01000002">
    <property type="protein sequence ID" value="SLN26461.1"/>
    <property type="molecule type" value="Genomic_DNA"/>
</dbReference>
<gene>
    <name evidence="1" type="ORF">PAM7971_01010</name>
</gene>
<dbReference type="Gene3D" id="3.40.50.450">
    <property type="match status" value="1"/>
</dbReference>